<evidence type="ECO:0000256" key="1">
    <source>
        <dbReference type="SAM" id="Phobius"/>
    </source>
</evidence>
<name>A0A381VC50_9ZZZZ</name>
<feature type="transmembrane region" description="Helical" evidence="1">
    <location>
        <begin position="6"/>
        <end position="30"/>
    </location>
</feature>
<evidence type="ECO:0000313" key="2">
    <source>
        <dbReference type="EMBL" id="SVA37940.1"/>
    </source>
</evidence>
<feature type="transmembrane region" description="Helical" evidence="1">
    <location>
        <begin position="42"/>
        <end position="62"/>
    </location>
</feature>
<feature type="non-terminal residue" evidence="2">
    <location>
        <position position="1"/>
    </location>
</feature>
<keyword evidence="1" id="KW-1133">Transmembrane helix</keyword>
<gene>
    <name evidence="2" type="ORF">METZ01_LOCUS90794</name>
</gene>
<accession>A0A381VC50</accession>
<evidence type="ECO:0008006" key="3">
    <source>
        <dbReference type="Google" id="ProtNLM"/>
    </source>
</evidence>
<protein>
    <recommendedName>
        <fullName evidence="3">Heme exporter protein CcmB</fullName>
    </recommendedName>
</protein>
<organism evidence="2">
    <name type="scientific">marine metagenome</name>
    <dbReference type="NCBI Taxonomy" id="408172"/>
    <lineage>
        <taxon>unclassified sequences</taxon>
        <taxon>metagenomes</taxon>
        <taxon>ecological metagenomes</taxon>
    </lineage>
</organism>
<reference evidence="2" key="1">
    <citation type="submission" date="2018-05" db="EMBL/GenBank/DDBJ databases">
        <authorList>
            <person name="Lanie J.A."/>
            <person name="Ng W.-L."/>
            <person name="Kazmierczak K.M."/>
            <person name="Andrzejewski T.M."/>
            <person name="Davidsen T.M."/>
            <person name="Wayne K.J."/>
            <person name="Tettelin H."/>
            <person name="Glass J.I."/>
            <person name="Rusch D."/>
            <person name="Podicherti R."/>
            <person name="Tsui H.-C.T."/>
            <person name="Winkler M.E."/>
        </authorList>
    </citation>
    <scope>NUCLEOTIDE SEQUENCE</scope>
</reference>
<proteinExistence type="predicted"/>
<keyword evidence="1" id="KW-0472">Membrane</keyword>
<sequence>TRSRAVLLPVLLYPITIPVLIMGVSGTAALVQAEPDLAMARLWVSVLFFFDAVFLVLALWTFEPVMTE</sequence>
<dbReference type="AlphaFoldDB" id="A0A381VC50"/>
<dbReference type="EMBL" id="UINC01008429">
    <property type="protein sequence ID" value="SVA37940.1"/>
    <property type="molecule type" value="Genomic_DNA"/>
</dbReference>
<keyword evidence="1" id="KW-0812">Transmembrane</keyword>